<dbReference type="EC" id="2.1.1.233" evidence="3"/>
<evidence type="ECO:0000256" key="5">
    <source>
        <dbReference type="ARBA" id="ARBA00022679"/>
    </source>
</evidence>
<organism evidence="8 9">
    <name type="scientific">Theileria orientalis</name>
    <dbReference type="NCBI Taxonomy" id="68886"/>
    <lineage>
        <taxon>Eukaryota</taxon>
        <taxon>Sar</taxon>
        <taxon>Alveolata</taxon>
        <taxon>Apicomplexa</taxon>
        <taxon>Aconoidasida</taxon>
        <taxon>Piroplasmida</taxon>
        <taxon>Theileriidae</taxon>
        <taxon>Theileria</taxon>
    </lineage>
</organism>
<dbReference type="InterPro" id="IPR029063">
    <property type="entry name" value="SAM-dependent_MTases_sf"/>
</dbReference>
<evidence type="ECO:0000313" key="9">
    <source>
        <dbReference type="Proteomes" id="UP000244811"/>
    </source>
</evidence>
<accession>A0A976MDK6</accession>
<reference evidence="8" key="1">
    <citation type="submission" date="2022-07" db="EMBL/GenBank/DDBJ databases">
        <title>Evaluation of T. orientalis genome assembly methods using nanopore sequencing and analysis of variation between genomes.</title>
        <authorList>
            <person name="Yam J."/>
            <person name="Micallef M.L."/>
            <person name="Liu M."/>
            <person name="Djordjevic S.P."/>
            <person name="Bogema D.R."/>
            <person name="Jenkins C."/>
        </authorList>
    </citation>
    <scope>NUCLEOTIDE SEQUENCE</scope>
    <source>
        <strain evidence="8">Goon Nure</strain>
    </source>
</reference>
<protein>
    <recommendedName>
        <fullName evidence="3">[phosphatase 2A protein]-leucine-carboxy methyltransferase</fullName>
        <ecNumber evidence="3">2.1.1.233</ecNumber>
    </recommendedName>
    <alternativeName>
        <fullName evidence="7">[Phosphatase 2A protein]-leucine-carboxy methyltransferase 1</fullName>
    </alternativeName>
</protein>
<dbReference type="AlphaFoldDB" id="A0A976MDK6"/>
<keyword evidence="4" id="KW-0489">Methyltransferase</keyword>
<keyword evidence="6" id="KW-0949">S-adenosyl-L-methionine</keyword>
<name>A0A976MDK6_THEOR</name>
<dbReference type="InterPro" id="IPR007213">
    <property type="entry name" value="Ppm1/Ppm2/Tcmp"/>
</dbReference>
<dbReference type="PANTHER" id="PTHR13600">
    <property type="entry name" value="LEUCINE CARBOXYL METHYLTRANSFERASE"/>
    <property type="match status" value="1"/>
</dbReference>
<dbReference type="EMBL" id="CP056072">
    <property type="protein sequence ID" value="UKK02448.2"/>
    <property type="molecule type" value="Genomic_DNA"/>
</dbReference>
<evidence type="ECO:0000256" key="2">
    <source>
        <dbReference type="ARBA" id="ARBA00010703"/>
    </source>
</evidence>
<comment type="similarity">
    <text evidence="2">Belongs to the methyltransferase superfamily. LCMT family.</text>
</comment>
<dbReference type="SUPFAM" id="SSF53335">
    <property type="entry name" value="S-adenosyl-L-methionine-dependent methyltransferases"/>
    <property type="match status" value="1"/>
</dbReference>
<comment type="catalytic activity">
    <reaction evidence="1">
        <text>[phosphatase 2A protein]-C-terminal L-leucine + S-adenosyl-L-methionine = [phosphatase 2A protein]-C-terminal L-leucine methyl ester + S-adenosyl-L-homocysteine</text>
        <dbReference type="Rhea" id="RHEA:48544"/>
        <dbReference type="Rhea" id="RHEA-COMP:12134"/>
        <dbReference type="Rhea" id="RHEA-COMP:12135"/>
        <dbReference type="ChEBI" id="CHEBI:57856"/>
        <dbReference type="ChEBI" id="CHEBI:59789"/>
        <dbReference type="ChEBI" id="CHEBI:90516"/>
        <dbReference type="ChEBI" id="CHEBI:90517"/>
        <dbReference type="EC" id="2.1.1.233"/>
    </reaction>
</comment>
<evidence type="ECO:0000256" key="6">
    <source>
        <dbReference type="ARBA" id="ARBA00022691"/>
    </source>
</evidence>
<gene>
    <name evidence="8" type="ORF">MACK_002541</name>
</gene>
<evidence type="ECO:0000256" key="7">
    <source>
        <dbReference type="ARBA" id="ARBA00032526"/>
    </source>
</evidence>
<keyword evidence="5" id="KW-0808">Transferase</keyword>
<evidence type="ECO:0000256" key="4">
    <source>
        <dbReference type="ARBA" id="ARBA00022603"/>
    </source>
</evidence>
<evidence type="ECO:0000313" key="8">
    <source>
        <dbReference type="EMBL" id="UKK02448.2"/>
    </source>
</evidence>
<dbReference type="GO" id="GO:0018423">
    <property type="term" value="F:protein C-terminal leucine carboxyl O-methyltransferase activity"/>
    <property type="evidence" value="ECO:0007669"/>
    <property type="project" value="UniProtKB-EC"/>
</dbReference>
<dbReference type="Proteomes" id="UP000244811">
    <property type="component" value="Chromosome 4"/>
</dbReference>
<sequence>MNLERSVSEFSWSPLVIVFKRNCVESKYFDGEYFKYFAPKTSQIPFHSMFSYIRVTGNRKIFENFIKCCQNQKIQFVNLGSGLDITSLWILDNFKNAVCFDLDLESQIKLKVNVMKNTEELINMFPEHTVTDSTFHSDKYHILPCDFRNVDELDKLKEFGFSSELPTIYLSEFVLTYIENHLSNKVIERLSNMSSGPSILVYHEYKHNNPMYSLSEYYTDELQIERYKTLGWDNTHIVYYNSVYNYMIDKNERKRVRSLENFNDMNHLAVMCSHTIIGVSVKNCNGMEDFLKFLDSSYFDDDLNNILPKYSDKEIEREFDSKFFDNTWENIVNVTCATSSEESQAFFDRFRKFS</sequence>
<evidence type="ECO:0000256" key="3">
    <source>
        <dbReference type="ARBA" id="ARBA00012834"/>
    </source>
</evidence>
<dbReference type="PANTHER" id="PTHR13600:SF21">
    <property type="entry name" value="LEUCINE CARBOXYL METHYLTRANSFERASE 1"/>
    <property type="match status" value="1"/>
</dbReference>
<evidence type="ECO:0000256" key="1">
    <source>
        <dbReference type="ARBA" id="ARBA00000724"/>
    </source>
</evidence>
<proteinExistence type="inferred from homology"/>
<dbReference type="InterPro" id="IPR016651">
    <property type="entry name" value="LCMT1"/>
</dbReference>
<dbReference type="Pfam" id="PF04072">
    <property type="entry name" value="LCM"/>
    <property type="match status" value="1"/>
</dbReference>
<dbReference type="Gene3D" id="3.40.50.150">
    <property type="entry name" value="Vaccinia Virus protein VP39"/>
    <property type="match status" value="1"/>
</dbReference>
<dbReference type="GO" id="GO:0032259">
    <property type="term" value="P:methylation"/>
    <property type="evidence" value="ECO:0007669"/>
    <property type="project" value="UniProtKB-KW"/>
</dbReference>